<protein>
    <recommendedName>
        <fullName evidence="6">Transmembrane protein</fullName>
    </recommendedName>
</protein>
<keyword evidence="2" id="KW-0812">Transmembrane</keyword>
<organism evidence="4 5">
    <name type="scientific">Saccharata proteae CBS 121410</name>
    <dbReference type="NCBI Taxonomy" id="1314787"/>
    <lineage>
        <taxon>Eukaryota</taxon>
        <taxon>Fungi</taxon>
        <taxon>Dikarya</taxon>
        <taxon>Ascomycota</taxon>
        <taxon>Pezizomycotina</taxon>
        <taxon>Dothideomycetes</taxon>
        <taxon>Dothideomycetes incertae sedis</taxon>
        <taxon>Botryosphaeriales</taxon>
        <taxon>Saccharataceae</taxon>
        <taxon>Saccharata</taxon>
    </lineage>
</organism>
<dbReference type="OrthoDB" id="5425637at2759"/>
<evidence type="ECO:0000256" key="1">
    <source>
        <dbReference type="SAM" id="MobiDB-lite"/>
    </source>
</evidence>
<comment type="caution">
    <text evidence="4">The sequence shown here is derived from an EMBL/GenBank/DDBJ whole genome shotgun (WGS) entry which is preliminary data.</text>
</comment>
<feature type="signal peptide" evidence="3">
    <location>
        <begin position="1"/>
        <end position="29"/>
    </location>
</feature>
<keyword evidence="3" id="KW-0732">Signal</keyword>
<reference evidence="4" key="1">
    <citation type="journal article" date="2020" name="Stud. Mycol.">
        <title>101 Dothideomycetes genomes: a test case for predicting lifestyles and emergence of pathogens.</title>
        <authorList>
            <person name="Haridas S."/>
            <person name="Albert R."/>
            <person name="Binder M."/>
            <person name="Bloem J."/>
            <person name="Labutti K."/>
            <person name="Salamov A."/>
            <person name="Andreopoulos B."/>
            <person name="Baker S."/>
            <person name="Barry K."/>
            <person name="Bills G."/>
            <person name="Bluhm B."/>
            <person name="Cannon C."/>
            <person name="Castanera R."/>
            <person name="Culley D."/>
            <person name="Daum C."/>
            <person name="Ezra D."/>
            <person name="Gonzalez J."/>
            <person name="Henrissat B."/>
            <person name="Kuo A."/>
            <person name="Liang C."/>
            <person name="Lipzen A."/>
            <person name="Lutzoni F."/>
            <person name="Magnuson J."/>
            <person name="Mondo S."/>
            <person name="Nolan M."/>
            <person name="Ohm R."/>
            <person name="Pangilinan J."/>
            <person name="Park H.-J."/>
            <person name="Ramirez L."/>
            <person name="Alfaro M."/>
            <person name="Sun H."/>
            <person name="Tritt A."/>
            <person name="Yoshinaga Y."/>
            <person name="Zwiers L.-H."/>
            <person name="Turgeon B."/>
            <person name="Goodwin S."/>
            <person name="Spatafora J."/>
            <person name="Crous P."/>
            <person name="Grigoriev I."/>
        </authorList>
    </citation>
    <scope>NUCLEOTIDE SEQUENCE</scope>
    <source>
        <strain evidence="4">CBS 121410</strain>
    </source>
</reference>
<name>A0A9P4M346_9PEZI</name>
<accession>A0A9P4M346</accession>
<evidence type="ECO:0000313" key="4">
    <source>
        <dbReference type="EMBL" id="KAF2091494.1"/>
    </source>
</evidence>
<feature type="region of interest" description="Disordered" evidence="1">
    <location>
        <begin position="97"/>
        <end position="158"/>
    </location>
</feature>
<dbReference type="EMBL" id="ML978711">
    <property type="protein sequence ID" value="KAF2091494.1"/>
    <property type="molecule type" value="Genomic_DNA"/>
</dbReference>
<evidence type="ECO:0000256" key="3">
    <source>
        <dbReference type="SAM" id="SignalP"/>
    </source>
</evidence>
<gene>
    <name evidence="4" type="ORF">K490DRAFT_60933</name>
</gene>
<keyword evidence="5" id="KW-1185">Reference proteome</keyword>
<feature type="chain" id="PRO_5040316307" description="Transmembrane protein" evidence="3">
    <location>
        <begin position="30"/>
        <end position="181"/>
    </location>
</feature>
<dbReference type="AlphaFoldDB" id="A0A9P4M346"/>
<evidence type="ECO:0000313" key="5">
    <source>
        <dbReference type="Proteomes" id="UP000799776"/>
    </source>
</evidence>
<feature type="compositionally biased region" description="Polar residues" evidence="1">
    <location>
        <begin position="143"/>
        <end position="157"/>
    </location>
</feature>
<evidence type="ECO:0008006" key="6">
    <source>
        <dbReference type="Google" id="ProtNLM"/>
    </source>
</evidence>
<keyword evidence="2" id="KW-0472">Membrane</keyword>
<proteinExistence type="predicted"/>
<evidence type="ECO:0000256" key="2">
    <source>
        <dbReference type="SAM" id="Phobius"/>
    </source>
</evidence>
<dbReference type="Proteomes" id="UP000799776">
    <property type="component" value="Unassembled WGS sequence"/>
</dbReference>
<sequence>MLSHNLSCAARRVLSIFFLSVYLPLSVFAQDDSDDGSTEAGNEGPDSGSFSLSKGGLAAIIIVVCVVAVIGIASTVLFFLAKKRQWEVRKSLKRASRRVTHRLDTARRNRRSRRSGVRMVSPSRAGTSRGANRDDRVRDVEKGQTQASAGKNKTPTMSAFEVDTPIVRSWKDKVFGYKAPK</sequence>
<feature type="transmembrane region" description="Helical" evidence="2">
    <location>
        <begin position="57"/>
        <end position="81"/>
    </location>
</feature>
<keyword evidence="2" id="KW-1133">Transmembrane helix</keyword>
<feature type="compositionally biased region" description="Basic and acidic residues" evidence="1">
    <location>
        <begin position="131"/>
        <end position="142"/>
    </location>
</feature>